<dbReference type="SUPFAM" id="SSF53335">
    <property type="entry name" value="S-adenosyl-L-methionine-dependent methyltransferases"/>
    <property type="match status" value="1"/>
</dbReference>
<organism evidence="12 13">
    <name type="scientific">Catenulispora yoronensis</name>
    <dbReference type="NCBI Taxonomy" id="450799"/>
    <lineage>
        <taxon>Bacteria</taxon>
        <taxon>Bacillati</taxon>
        <taxon>Actinomycetota</taxon>
        <taxon>Actinomycetes</taxon>
        <taxon>Catenulisporales</taxon>
        <taxon>Catenulisporaceae</taxon>
        <taxon>Catenulispora</taxon>
    </lineage>
</organism>
<name>A0ABN2V054_9ACTN</name>
<keyword evidence="6" id="KW-0489">Methyltransferase</keyword>
<dbReference type="InterPro" id="IPR029063">
    <property type="entry name" value="SAM-dependent_MTases_sf"/>
</dbReference>
<dbReference type="RefSeq" id="WP_344668894.1">
    <property type="nucleotide sequence ID" value="NZ_BAAAQN010000041.1"/>
</dbReference>
<accession>A0ABN2V054</accession>
<dbReference type="EC" id="2.1.1.77" evidence="3"/>
<evidence type="ECO:0000256" key="4">
    <source>
        <dbReference type="ARBA" id="ARBA00013346"/>
    </source>
</evidence>
<evidence type="ECO:0000256" key="10">
    <source>
        <dbReference type="ARBA" id="ARBA00031323"/>
    </source>
</evidence>
<comment type="subcellular location">
    <subcellularLocation>
        <location evidence="1">Cytoplasm</location>
    </subcellularLocation>
</comment>
<evidence type="ECO:0000256" key="6">
    <source>
        <dbReference type="ARBA" id="ARBA00022603"/>
    </source>
</evidence>
<dbReference type="NCBIfam" id="TIGR04364">
    <property type="entry name" value="methyltran_FxLD"/>
    <property type="match status" value="1"/>
</dbReference>
<dbReference type="Pfam" id="PF01135">
    <property type="entry name" value="PCMT"/>
    <property type="match status" value="1"/>
</dbReference>
<keyword evidence="7" id="KW-0808">Transferase</keyword>
<protein>
    <recommendedName>
        <fullName evidence="4">Protein-L-isoaspartate O-methyltransferase</fullName>
        <ecNumber evidence="3">2.1.1.77</ecNumber>
    </recommendedName>
    <alternativeName>
        <fullName evidence="11">L-isoaspartyl protein carboxyl methyltransferase</fullName>
    </alternativeName>
    <alternativeName>
        <fullName evidence="9">Protein L-isoaspartyl methyltransferase</fullName>
    </alternativeName>
    <alternativeName>
        <fullName evidence="10">Protein-beta-aspartate methyltransferase</fullName>
    </alternativeName>
</protein>
<evidence type="ECO:0000313" key="12">
    <source>
        <dbReference type="EMBL" id="GAA2046485.1"/>
    </source>
</evidence>
<reference evidence="12 13" key="1">
    <citation type="journal article" date="2019" name="Int. J. Syst. Evol. Microbiol.">
        <title>The Global Catalogue of Microorganisms (GCM) 10K type strain sequencing project: providing services to taxonomists for standard genome sequencing and annotation.</title>
        <authorList>
            <consortium name="The Broad Institute Genomics Platform"/>
            <consortium name="The Broad Institute Genome Sequencing Center for Infectious Disease"/>
            <person name="Wu L."/>
            <person name="Ma J."/>
        </authorList>
    </citation>
    <scope>NUCLEOTIDE SEQUENCE [LARGE SCALE GENOMIC DNA]</scope>
    <source>
        <strain evidence="12 13">JCM 16014</strain>
    </source>
</reference>
<dbReference type="EMBL" id="BAAAQN010000041">
    <property type="protein sequence ID" value="GAA2046485.1"/>
    <property type="molecule type" value="Genomic_DNA"/>
</dbReference>
<comment type="similarity">
    <text evidence="2">Belongs to the methyltransferase superfamily. L-isoaspartyl/D-aspartyl protein methyltransferase family.</text>
</comment>
<evidence type="ECO:0000256" key="5">
    <source>
        <dbReference type="ARBA" id="ARBA00022490"/>
    </source>
</evidence>
<dbReference type="InterPro" id="IPR027573">
    <property type="entry name" value="Methyltran_FxLD"/>
</dbReference>
<evidence type="ECO:0000256" key="1">
    <source>
        <dbReference type="ARBA" id="ARBA00004496"/>
    </source>
</evidence>
<evidence type="ECO:0000313" key="13">
    <source>
        <dbReference type="Proteomes" id="UP001500751"/>
    </source>
</evidence>
<sequence>MTDVPIPPQPTETDVAVKMRNEVVDDLIAEGTITSGPVEAAMRKVSRELFAPGAPLEEVYHRYNGVVTKRDDDGTAISSVSAPQVQAYMMEAAGITPGMNILEYGGGGANAAMLAELVGDTGQVTTVDIDPDVTERAARVLAETGYSRVKVILADAEDGVPSPDGYDRIMVTFGAYDVPPAWTSQLAENGRLLVPLQLRGLSRTIAFEKEGDHLVSYTSKLFGFVPVQGAGAHEATLIVMRDGEVTFRFDEALTFDPNQLRDVFDTPRTEVWSGATIGRTEPWDTAHLWLATALPGFCRVVLDKSKNSGLISPPGSHTAASAVVEGDSFAYVTTRGAADAPDVEFGAHAYGPHADELAEQLAEQLRIWANEHRGGPGAKFYIHPAGTPGDALPPGRVIDKPHSRITISWPASATAGAGQGAMHHPNE</sequence>
<dbReference type="PANTHER" id="PTHR11579">
    <property type="entry name" value="PROTEIN-L-ISOASPARTATE O-METHYLTRANSFERASE"/>
    <property type="match status" value="1"/>
</dbReference>
<evidence type="ECO:0000256" key="9">
    <source>
        <dbReference type="ARBA" id="ARBA00030757"/>
    </source>
</evidence>
<dbReference type="CDD" id="cd02440">
    <property type="entry name" value="AdoMet_MTases"/>
    <property type="match status" value="1"/>
</dbReference>
<evidence type="ECO:0000256" key="7">
    <source>
        <dbReference type="ARBA" id="ARBA00022679"/>
    </source>
</evidence>
<comment type="caution">
    <text evidence="12">The sequence shown here is derived from an EMBL/GenBank/DDBJ whole genome shotgun (WGS) entry which is preliminary data.</text>
</comment>
<evidence type="ECO:0000256" key="2">
    <source>
        <dbReference type="ARBA" id="ARBA00005369"/>
    </source>
</evidence>
<proteinExistence type="inferred from homology"/>
<dbReference type="Proteomes" id="UP001500751">
    <property type="component" value="Unassembled WGS sequence"/>
</dbReference>
<gene>
    <name evidence="12" type="ORF">GCM10009839_58560</name>
</gene>
<keyword evidence="8" id="KW-0949">S-adenosyl-L-methionine</keyword>
<evidence type="ECO:0000256" key="11">
    <source>
        <dbReference type="ARBA" id="ARBA00031350"/>
    </source>
</evidence>
<keyword evidence="13" id="KW-1185">Reference proteome</keyword>
<evidence type="ECO:0000256" key="3">
    <source>
        <dbReference type="ARBA" id="ARBA00011890"/>
    </source>
</evidence>
<dbReference type="Gene3D" id="3.40.50.150">
    <property type="entry name" value="Vaccinia Virus protein VP39"/>
    <property type="match status" value="1"/>
</dbReference>
<evidence type="ECO:0000256" key="8">
    <source>
        <dbReference type="ARBA" id="ARBA00022691"/>
    </source>
</evidence>
<dbReference type="InterPro" id="IPR000682">
    <property type="entry name" value="PCMT"/>
</dbReference>
<dbReference type="PANTHER" id="PTHR11579:SF0">
    <property type="entry name" value="PROTEIN-L-ISOASPARTATE(D-ASPARTATE) O-METHYLTRANSFERASE"/>
    <property type="match status" value="1"/>
</dbReference>
<keyword evidence="5" id="KW-0963">Cytoplasm</keyword>